<organism evidence="8 9">
    <name type="scientific">Paractinoplanes toevensis</name>
    <dbReference type="NCBI Taxonomy" id="571911"/>
    <lineage>
        <taxon>Bacteria</taxon>
        <taxon>Bacillati</taxon>
        <taxon>Actinomycetota</taxon>
        <taxon>Actinomycetes</taxon>
        <taxon>Micromonosporales</taxon>
        <taxon>Micromonosporaceae</taxon>
        <taxon>Paractinoplanes</taxon>
    </lineage>
</organism>
<name>A0A919W5G5_9ACTN</name>
<evidence type="ECO:0000256" key="3">
    <source>
        <dbReference type="ARBA" id="ARBA00022692"/>
    </source>
</evidence>
<protein>
    <recommendedName>
        <fullName evidence="7">Type II secretion system protein GspF domain-containing protein</fullName>
    </recommendedName>
</protein>
<dbReference type="PANTHER" id="PTHR35007">
    <property type="entry name" value="INTEGRAL MEMBRANE PROTEIN-RELATED"/>
    <property type="match status" value="1"/>
</dbReference>
<evidence type="ECO:0000256" key="5">
    <source>
        <dbReference type="ARBA" id="ARBA00023136"/>
    </source>
</evidence>
<keyword evidence="3 6" id="KW-0812">Transmembrane</keyword>
<evidence type="ECO:0000256" key="1">
    <source>
        <dbReference type="ARBA" id="ARBA00004651"/>
    </source>
</evidence>
<dbReference type="Pfam" id="PF00482">
    <property type="entry name" value="T2SSF"/>
    <property type="match status" value="1"/>
</dbReference>
<gene>
    <name evidence="8" type="ORF">Ato02nite_073020</name>
</gene>
<feature type="transmembrane region" description="Helical" evidence="6">
    <location>
        <begin position="6"/>
        <end position="27"/>
    </location>
</feature>
<proteinExistence type="predicted"/>
<dbReference type="EMBL" id="BOQN01000094">
    <property type="protein sequence ID" value="GIM95509.1"/>
    <property type="molecule type" value="Genomic_DNA"/>
</dbReference>
<feature type="transmembrane region" description="Helical" evidence="6">
    <location>
        <begin position="104"/>
        <end position="121"/>
    </location>
</feature>
<evidence type="ECO:0000256" key="6">
    <source>
        <dbReference type="SAM" id="Phobius"/>
    </source>
</evidence>
<dbReference type="GO" id="GO:0005886">
    <property type="term" value="C:plasma membrane"/>
    <property type="evidence" value="ECO:0007669"/>
    <property type="project" value="UniProtKB-SubCell"/>
</dbReference>
<keyword evidence="9" id="KW-1185">Reference proteome</keyword>
<evidence type="ECO:0000256" key="2">
    <source>
        <dbReference type="ARBA" id="ARBA00022475"/>
    </source>
</evidence>
<comment type="subcellular location">
    <subcellularLocation>
        <location evidence="1">Cell membrane</location>
        <topology evidence="1">Multi-pass membrane protein</topology>
    </subcellularLocation>
</comment>
<evidence type="ECO:0000256" key="4">
    <source>
        <dbReference type="ARBA" id="ARBA00022989"/>
    </source>
</evidence>
<comment type="caution">
    <text evidence="8">The sequence shown here is derived from an EMBL/GenBank/DDBJ whole genome shotgun (WGS) entry which is preliminary data.</text>
</comment>
<dbReference type="Proteomes" id="UP000677082">
    <property type="component" value="Unassembled WGS sequence"/>
</dbReference>
<evidence type="ECO:0000313" key="8">
    <source>
        <dbReference type="EMBL" id="GIM95509.1"/>
    </source>
</evidence>
<evidence type="ECO:0000259" key="7">
    <source>
        <dbReference type="Pfam" id="PF00482"/>
    </source>
</evidence>
<keyword evidence="5 6" id="KW-0472">Membrane</keyword>
<dbReference type="AlphaFoldDB" id="A0A919W5G5"/>
<dbReference type="PANTHER" id="PTHR35007:SF2">
    <property type="entry name" value="PILUS ASSEMBLE PROTEIN"/>
    <property type="match status" value="1"/>
</dbReference>
<feature type="domain" description="Type II secretion system protein GspF" evidence="7">
    <location>
        <begin position="164"/>
        <end position="289"/>
    </location>
</feature>
<sequence length="300" mass="32672">MGPTTLLAVAALCAALAVSLAAVAAGIPPTQRERMMRILAEFGENRITDTRPPRPSLYNRIRPTLVLFFQKTGDLITPSAMRQRLARQLDYAGNPPQWPVDRVVQARTFAVLFFALVGWLILPKHALLGLLGGILVGLVLPEVLVRNAGEKRQQQLARSLPDVLDALVIGVEAGLGLDAALAQVGQMLSGPMPDEVRRLLQEMKLGVARTDALRGLAARTTSRDLKRLVTALVQAGELGISVAGILREHAADQRLRRRQRAEEKAQKVAIKLLFPVLFCLFPVIFVVVLGPAILNIMANF</sequence>
<feature type="transmembrane region" description="Helical" evidence="6">
    <location>
        <begin position="127"/>
        <end position="145"/>
    </location>
</feature>
<feature type="transmembrane region" description="Helical" evidence="6">
    <location>
        <begin position="268"/>
        <end position="294"/>
    </location>
</feature>
<accession>A0A919W5G5</accession>
<dbReference type="RefSeq" id="WP_213011225.1">
    <property type="nucleotide sequence ID" value="NZ_BOQN01000094.1"/>
</dbReference>
<dbReference type="InterPro" id="IPR018076">
    <property type="entry name" value="T2SS_GspF_dom"/>
</dbReference>
<keyword evidence="2" id="KW-1003">Cell membrane</keyword>
<keyword evidence="4 6" id="KW-1133">Transmembrane helix</keyword>
<evidence type="ECO:0000313" key="9">
    <source>
        <dbReference type="Proteomes" id="UP000677082"/>
    </source>
</evidence>
<reference evidence="8 9" key="1">
    <citation type="submission" date="2021-03" db="EMBL/GenBank/DDBJ databases">
        <title>Whole genome shotgun sequence of Actinoplanes toevensis NBRC 105298.</title>
        <authorList>
            <person name="Komaki H."/>
            <person name="Tamura T."/>
        </authorList>
    </citation>
    <scope>NUCLEOTIDE SEQUENCE [LARGE SCALE GENOMIC DNA]</scope>
    <source>
        <strain evidence="8 9">NBRC 105298</strain>
    </source>
</reference>